<dbReference type="EMBL" id="CAJJDN010000163">
    <property type="protein sequence ID" value="CAD8125877.1"/>
    <property type="molecule type" value="Genomic_DNA"/>
</dbReference>
<evidence type="ECO:0000313" key="2">
    <source>
        <dbReference type="Proteomes" id="UP000692954"/>
    </source>
</evidence>
<evidence type="ECO:0000313" key="1">
    <source>
        <dbReference type="EMBL" id="CAD8125877.1"/>
    </source>
</evidence>
<dbReference type="Proteomes" id="UP000692954">
    <property type="component" value="Unassembled WGS sequence"/>
</dbReference>
<sequence length="84" mass="9612">MAFSCHGIKAQKNIFSQKKLITIPTIQTIGSRDPLQLESIIQSSEFLNPIIIYTDATHRVPIFSFEQLKKIQKFVQLALEQPKL</sequence>
<proteinExistence type="predicted"/>
<keyword evidence="2" id="KW-1185">Reference proteome</keyword>
<dbReference type="OrthoDB" id="291153at2759"/>
<organism evidence="1 2">
    <name type="scientific">Paramecium sonneborni</name>
    <dbReference type="NCBI Taxonomy" id="65129"/>
    <lineage>
        <taxon>Eukaryota</taxon>
        <taxon>Sar</taxon>
        <taxon>Alveolata</taxon>
        <taxon>Ciliophora</taxon>
        <taxon>Intramacronucleata</taxon>
        <taxon>Oligohymenophorea</taxon>
        <taxon>Peniculida</taxon>
        <taxon>Parameciidae</taxon>
        <taxon>Paramecium</taxon>
    </lineage>
</organism>
<gene>
    <name evidence="1" type="ORF">PSON_ATCC_30995.1.T1630014</name>
</gene>
<protein>
    <submittedName>
        <fullName evidence="1">Uncharacterized protein</fullName>
    </submittedName>
</protein>
<name>A0A8S1RDV9_9CILI</name>
<reference evidence="1" key="1">
    <citation type="submission" date="2021-01" db="EMBL/GenBank/DDBJ databases">
        <authorList>
            <consortium name="Genoscope - CEA"/>
            <person name="William W."/>
        </authorList>
    </citation>
    <scope>NUCLEOTIDE SEQUENCE</scope>
</reference>
<comment type="caution">
    <text evidence="1">The sequence shown here is derived from an EMBL/GenBank/DDBJ whole genome shotgun (WGS) entry which is preliminary data.</text>
</comment>
<dbReference type="AlphaFoldDB" id="A0A8S1RDV9"/>
<accession>A0A8S1RDV9</accession>